<accession>A0A382XJU0</accession>
<feature type="non-terminal residue" evidence="1">
    <location>
        <position position="1"/>
    </location>
</feature>
<evidence type="ECO:0000313" key="1">
    <source>
        <dbReference type="EMBL" id="SVD70578.1"/>
    </source>
</evidence>
<dbReference type="AlphaFoldDB" id="A0A382XJU0"/>
<evidence type="ECO:0008006" key="2">
    <source>
        <dbReference type="Google" id="ProtNLM"/>
    </source>
</evidence>
<dbReference type="EMBL" id="UINC01167854">
    <property type="protein sequence ID" value="SVD70578.1"/>
    <property type="molecule type" value="Genomic_DNA"/>
</dbReference>
<gene>
    <name evidence="1" type="ORF">METZ01_LOCUS423432</name>
</gene>
<reference evidence="1" key="1">
    <citation type="submission" date="2018-05" db="EMBL/GenBank/DDBJ databases">
        <authorList>
            <person name="Lanie J.A."/>
            <person name="Ng W.-L."/>
            <person name="Kazmierczak K.M."/>
            <person name="Andrzejewski T.M."/>
            <person name="Davidsen T.M."/>
            <person name="Wayne K.J."/>
            <person name="Tettelin H."/>
            <person name="Glass J.I."/>
            <person name="Rusch D."/>
            <person name="Podicherti R."/>
            <person name="Tsui H.-C.T."/>
            <person name="Winkler M.E."/>
        </authorList>
    </citation>
    <scope>NUCLEOTIDE SEQUENCE</scope>
</reference>
<dbReference type="InterPro" id="IPR058240">
    <property type="entry name" value="rSAM_sf"/>
</dbReference>
<organism evidence="1">
    <name type="scientific">marine metagenome</name>
    <dbReference type="NCBI Taxonomy" id="408172"/>
    <lineage>
        <taxon>unclassified sequences</taxon>
        <taxon>metagenomes</taxon>
        <taxon>ecological metagenomes</taxon>
    </lineage>
</organism>
<sequence>LLQHRQLIPELRDTGCVFITSAVESFDDAVLERLQKGHTRGDVERAVDMCRTAGVPIAPTFVAFNPWTTLDSYRDFLTEIDRLELVDNVAPIQLGIRLLVTSGSRLVDLNDSDLCLGSYDESRLLYPWCHKDPLIDQLADDIGALIGRNLRVPRQVIFNEVWKHAHHGVESAVRKSYGQRQRTEVPYLNEPWYC</sequence>
<protein>
    <recommendedName>
        <fullName evidence="2">Radical SAM protein</fullName>
    </recommendedName>
</protein>
<dbReference type="SUPFAM" id="SSF102114">
    <property type="entry name" value="Radical SAM enzymes"/>
    <property type="match status" value="1"/>
</dbReference>
<proteinExistence type="predicted"/>
<name>A0A382XJU0_9ZZZZ</name>